<evidence type="ECO:0000313" key="3">
    <source>
        <dbReference type="EMBL" id="TWW72284.1"/>
    </source>
</evidence>
<comment type="caution">
    <text evidence="3">The sequence shown here is derived from an EMBL/GenBank/DDBJ whole genome shotgun (WGS) entry which is preliminary data.</text>
</comment>
<dbReference type="SUPFAM" id="SSF50978">
    <property type="entry name" value="WD40 repeat-like"/>
    <property type="match status" value="1"/>
</dbReference>
<name>A0A5C6NXQ3_9TELE</name>
<keyword evidence="4" id="KW-1185">Reference proteome</keyword>
<dbReference type="InterPro" id="IPR036322">
    <property type="entry name" value="WD40_repeat_dom_sf"/>
</dbReference>
<dbReference type="GO" id="GO:0031145">
    <property type="term" value="P:anaphase-promoting complex-dependent catabolic process"/>
    <property type="evidence" value="ECO:0007669"/>
    <property type="project" value="TreeGrafter"/>
</dbReference>
<evidence type="ECO:0000256" key="2">
    <source>
        <dbReference type="ARBA" id="ARBA00022737"/>
    </source>
</evidence>
<dbReference type="EMBL" id="RHFK02000008">
    <property type="protein sequence ID" value="TWW72284.1"/>
    <property type="molecule type" value="Genomic_DNA"/>
</dbReference>
<evidence type="ECO:0008006" key="5">
    <source>
        <dbReference type="Google" id="ProtNLM"/>
    </source>
</evidence>
<organism evidence="3 4">
    <name type="scientific">Takifugu flavidus</name>
    <name type="common">sansaifugu</name>
    <dbReference type="NCBI Taxonomy" id="433684"/>
    <lineage>
        <taxon>Eukaryota</taxon>
        <taxon>Metazoa</taxon>
        <taxon>Chordata</taxon>
        <taxon>Craniata</taxon>
        <taxon>Vertebrata</taxon>
        <taxon>Euteleostomi</taxon>
        <taxon>Actinopterygii</taxon>
        <taxon>Neopterygii</taxon>
        <taxon>Teleostei</taxon>
        <taxon>Neoteleostei</taxon>
        <taxon>Acanthomorphata</taxon>
        <taxon>Eupercaria</taxon>
        <taxon>Tetraodontiformes</taxon>
        <taxon>Tetradontoidea</taxon>
        <taxon>Tetraodontidae</taxon>
        <taxon>Takifugu</taxon>
    </lineage>
</organism>
<dbReference type="AlphaFoldDB" id="A0A5C6NXQ3"/>
<dbReference type="Gene3D" id="2.130.10.10">
    <property type="entry name" value="YVTN repeat-like/Quinoprotein amine dehydrogenase"/>
    <property type="match status" value="1"/>
</dbReference>
<dbReference type="PANTHER" id="PTHR19918:SF3">
    <property type="entry name" value="CELL DIVISION CYCLE PROTEIN 20 HOMOLOG"/>
    <property type="match status" value="1"/>
</dbReference>
<dbReference type="PANTHER" id="PTHR19918">
    <property type="entry name" value="CELL DIVISION CYCLE 20 CDC20 FIZZY -RELATED"/>
    <property type="match status" value="1"/>
</dbReference>
<accession>A0A5C6NXQ3</accession>
<gene>
    <name evidence="3" type="ORF">D4764_16G0007810</name>
</gene>
<dbReference type="InterPro" id="IPR033010">
    <property type="entry name" value="Cdc20/Fizzy"/>
</dbReference>
<dbReference type="InterPro" id="IPR015943">
    <property type="entry name" value="WD40/YVTN_repeat-like_dom_sf"/>
</dbReference>
<dbReference type="GO" id="GO:0010997">
    <property type="term" value="F:anaphase-promoting complex binding"/>
    <property type="evidence" value="ECO:0007669"/>
    <property type="project" value="InterPro"/>
</dbReference>
<dbReference type="Proteomes" id="UP000324091">
    <property type="component" value="Chromosome 16"/>
</dbReference>
<keyword evidence="2" id="KW-0677">Repeat</keyword>
<dbReference type="GO" id="GO:1990757">
    <property type="term" value="F:ubiquitin ligase activator activity"/>
    <property type="evidence" value="ECO:0007669"/>
    <property type="project" value="TreeGrafter"/>
</dbReference>
<evidence type="ECO:0000256" key="1">
    <source>
        <dbReference type="ARBA" id="ARBA00022574"/>
    </source>
</evidence>
<protein>
    <recommendedName>
        <fullName evidence="5">Cell division cycle protein 20-like protein B</fullName>
    </recommendedName>
</protein>
<reference evidence="3 4" key="1">
    <citation type="submission" date="2019-04" db="EMBL/GenBank/DDBJ databases">
        <title>Chromosome genome assembly for Takifugu flavidus.</title>
        <authorList>
            <person name="Xiao S."/>
        </authorList>
    </citation>
    <scope>NUCLEOTIDE SEQUENCE [LARGE SCALE GENOMIC DNA]</scope>
    <source>
        <strain evidence="3">HTHZ2018</strain>
        <tissue evidence="3">Muscle</tissue>
    </source>
</reference>
<evidence type="ECO:0000313" key="4">
    <source>
        <dbReference type="Proteomes" id="UP000324091"/>
    </source>
</evidence>
<keyword evidence="1" id="KW-0853">WD repeat</keyword>
<proteinExistence type="predicted"/>
<dbReference type="GO" id="GO:1905786">
    <property type="term" value="P:positive regulation of anaphase-promoting complex-dependent catabolic process"/>
    <property type="evidence" value="ECO:0007669"/>
    <property type="project" value="TreeGrafter"/>
</dbReference>
<sequence length="131" mass="14329">MSALTCASGGIISSLKVECGEDYACSLSWSKEGGVANRRGAIERWSEHHGPVKALAWCPWQPKTRGNHASGGCTNDRRISLWNVNRGSCMSAVDTVADKTVCLWKSFDLDPVQKKQREDGHINQQLPSSVN</sequence>
<dbReference type="GO" id="GO:0005680">
    <property type="term" value="C:anaphase-promoting complex"/>
    <property type="evidence" value="ECO:0007669"/>
    <property type="project" value="TreeGrafter"/>
</dbReference>